<proteinExistence type="predicted"/>
<comment type="caution">
    <text evidence="2">The sequence shown here is derived from an EMBL/GenBank/DDBJ whole genome shotgun (WGS) entry which is preliminary data.</text>
</comment>
<organism evidence="2 3">
    <name type="scientific">Paenibacillus flagellatus</name>
    <dbReference type="NCBI Taxonomy" id="2211139"/>
    <lineage>
        <taxon>Bacteria</taxon>
        <taxon>Bacillati</taxon>
        <taxon>Bacillota</taxon>
        <taxon>Bacilli</taxon>
        <taxon>Bacillales</taxon>
        <taxon>Paenibacillaceae</taxon>
        <taxon>Paenibacillus</taxon>
    </lineage>
</organism>
<evidence type="ECO:0000313" key="3">
    <source>
        <dbReference type="Proteomes" id="UP000247476"/>
    </source>
</evidence>
<feature type="transmembrane region" description="Helical" evidence="1">
    <location>
        <begin position="67"/>
        <end position="84"/>
    </location>
</feature>
<keyword evidence="3" id="KW-1185">Reference proteome</keyword>
<name>A0A2V5K6H3_9BACL</name>
<dbReference type="InterPro" id="IPR008407">
    <property type="entry name" value="Brnchd-chn_aa_trnsp_AzlD"/>
</dbReference>
<dbReference type="Proteomes" id="UP000247476">
    <property type="component" value="Unassembled WGS sequence"/>
</dbReference>
<sequence length="108" mass="11509">MNTTLSMIGLIAGCAFVTLLPRVLPFLLVRTVRLPPFVLKWLSYIPVCILTALVVESALLESGQGTVAIDWTVVVVLIPTFLTAIRTKSLSATVVVGAIGMAAARMLL</sequence>
<evidence type="ECO:0000313" key="2">
    <source>
        <dbReference type="EMBL" id="PYI54878.1"/>
    </source>
</evidence>
<dbReference type="RefSeq" id="WP_110839874.1">
    <property type="nucleotide sequence ID" value="NZ_QJVJ01000004.1"/>
</dbReference>
<feature type="transmembrane region" description="Helical" evidence="1">
    <location>
        <begin position="90"/>
        <end position="107"/>
    </location>
</feature>
<dbReference type="Pfam" id="PF05437">
    <property type="entry name" value="AzlD"/>
    <property type="match status" value="1"/>
</dbReference>
<keyword evidence="1" id="KW-0472">Membrane</keyword>
<dbReference type="EMBL" id="QJVJ01000004">
    <property type="protein sequence ID" value="PYI54878.1"/>
    <property type="molecule type" value="Genomic_DNA"/>
</dbReference>
<keyword evidence="1" id="KW-0812">Transmembrane</keyword>
<accession>A0A2V5K6H3</accession>
<protein>
    <submittedName>
        <fullName evidence="2">Branched-chain amino acid transporter AzlD</fullName>
    </submittedName>
</protein>
<keyword evidence="1" id="KW-1133">Transmembrane helix</keyword>
<dbReference type="OrthoDB" id="7870017at2"/>
<reference evidence="2 3" key="1">
    <citation type="submission" date="2018-05" db="EMBL/GenBank/DDBJ databases">
        <title>Paenibacillus flagellatus sp. nov., isolated from selenium mineral soil.</title>
        <authorList>
            <person name="Dai X."/>
        </authorList>
    </citation>
    <scope>NUCLEOTIDE SEQUENCE [LARGE SCALE GENOMIC DNA]</scope>
    <source>
        <strain evidence="2 3">DXL2</strain>
    </source>
</reference>
<gene>
    <name evidence="2" type="ORF">DLM86_10025</name>
</gene>
<dbReference type="AlphaFoldDB" id="A0A2V5K6H3"/>
<feature type="transmembrane region" description="Helical" evidence="1">
    <location>
        <begin position="41"/>
        <end position="60"/>
    </location>
</feature>
<evidence type="ECO:0000256" key="1">
    <source>
        <dbReference type="SAM" id="Phobius"/>
    </source>
</evidence>